<feature type="transmembrane region" description="Helical" evidence="1">
    <location>
        <begin position="12"/>
        <end position="32"/>
    </location>
</feature>
<keyword evidence="1" id="KW-1133">Transmembrane helix</keyword>
<accession>A0A1M5WNI7</accession>
<organism evidence="2 3">
    <name type="scientific">Virgibacillus chiguensis</name>
    <dbReference type="NCBI Taxonomy" id="411959"/>
    <lineage>
        <taxon>Bacteria</taxon>
        <taxon>Bacillati</taxon>
        <taxon>Bacillota</taxon>
        <taxon>Bacilli</taxon>
        <taxon>Bacillales</taxon>
        <taxon>Bacillaceae</taxon>
        <taxon>Virgibacillus</taxon>
    </lineage>
</organism>
<dbReference type="EMBL" id="FQXD01000017">
    <property type="protein sequence ID" value="SHH88714.1"/>
    <property type="molecule type" value="Genomic_DNA"/>
</dbReference>
<proteinExistence type="predicted"/>
<evidence type="ECO:0000256" key="1">
    <source>
        <dbReference type="SAM" id="Phobius"/>
    </source>
</evidence>
<evidence type="ECO:0000313" key="3">
    <source>
        <dbReference type="Proteomes" id="UP000184079"/>
    </source>
</evidence>
<reference evidence="3" key="1">
    <citation type="submission" date="2016-11" db="EMBL/GenBank/DDBJ databases">
        <authorList>
            <person name="Varghese N."/>
            <person name="Submissions S."/>
        </authorList>
    </citation>
    <scope>NUCLEOTIDE SEQUENCE [LARGE SCALE GENOMIC DNA]</scope>
    <source>
        <strain evidence="3">CGMCC 1.6496</strain>
    </source>
</reference>
<keyword evidence="3" id="KW-1185">Reference proteome</keyword>
<keyword evidence="1" id="KW-0472">Membrane</keyword>
<keyword evidence="1" id="KW-0812">Transmembrane</keyword>
<sequence>MKANKQSEWKEVLICYLVIFLILGLYVAVFLISGKLTGMDWISYVCHLDIDVNVDLLRQLFLLD</sequence>
<dbReference type="Proteomes" id="UP000184079">
    <property type="component" value="Unassembled WGS sequence"/>
</dbReference>
<name>A0A1M5WNI7_9BACI</name>
<protein>
    <submittedName>
        <fullName evidence="2">Uncharacterized protein</fullName>
    </submittedName>
</protein>
<gene>
    <name evidence="2" type="ORF">SAMN05421807_11744</name>
</gene>
<dbReference type="AlphaFoldDB" id="A0A1M5WNI7"/>
<evidence type="ECO:0000313" key="2">
    <source>
        <dbReference type="EMBL" id="SHH88714.1"/>
    </source>
</evidence>
<dbReference type="OrthoDB" id="2706885at2"/>